<comment type="function">
    <text evidence="1">Destroys radicals which are normally produced within the cells and which are toxic to biological systems.</text>
</comment>
<dbReference type="PRINTS" id="PR00458">
    <property type="entry name" value="PEROXIDASE"/>
</dbReference>
<dbReference type="PROSITE" id="PS00435">
    <property type="entry name" value="PEROXIDASE_1"/>
    <property type="match status" value="1"/>
</dbReference>
<dbReference type="Proteomes" id="UP000701801">
    <property type="component" value="Unassembled WGS sequence"/>
</dbReference>
<feature type="transmembrane region" description="Helical" evidence="15">
    <location>
        <begin position="58"/>
        <end position="76"/>
    </location>
</feature>
<dbReference type="InterPro" id="IPR002016">
    <property type="entry name" value="Haem_peroxidase"/>
</dbReference>
<evidence type="ECO:0000259" key="16">
    <source>
        <dbReference type="PROSITE" id="PS50873"/>
    </source>
</evidence>
<dbReference type="GO" id="GO:0000302">
    <property type="term" value="P:response to reactive oxygen species"/>
    <property type="evidence" value="ECO:0007669"/>
    <property type="project" value="TreeGrafter"/>
</dbReference>
<evidence type="ECO:0000256" key="8">
    <source>
        <dbReference type="ARBA" id="ARBA00022946"/>
    </source>
</evidence>
<dbReference type="Gene3D" id="1.10.420.10">
    <property type="entry name" value="Peroxidase, domain 2"/>
    <property type="match status" value="1"/>
</dbReference>
<sequence>MSATRTLARAAIKSTPSASALRSSTRTRPAFALLRQTFRQQSRRGYASEPAAKSSSGLFIGIGALALAGGAGFYYYGNGTLLSGSSGETSGFFQPKQDDYQKVYNQIAARLEEKDDYDDGSYGPVLVRLAWHASGTYDKETGTGGSNGATMRFAPEGDHGANAGLAAARDFLEPVKQANPWISYSDLWILAGVVAIQEMLGPQIPYRPGRKDKDIAACTPDGRLPDATQGNKHLRDIFYRMGFNDQEIVALSGAHALGRCHTDRSGFTGPWTFSPTVVTNEYYKLLLNEKWQWKNWKGPKQLEDKTTKTLMMLPTDMALVSDKSFKQWVEKYAKDNDLFFKDFSAVITKLFELGVPFAENATPMTLKPTTA</sequence>
<keyword evidence="9 14" id="KW-0560">Oxidoreductase</keyword>
<organism evidence="17 18">
    <name type="scientific">Hymenoscyphus albidus</name>
    <dbReference type="NCBI Taxonomy" id="595503"/>
    <lineage>
        <taxon>Eukaryota</taxon>
        <taxon>Fungi</taxon>
        <taxon>Dikarya</taxon>
        <taxon>Ascomycota</taxon>
        <taxon>Pezizomycotina</taxon>
        <taxon>Leotiomycetes</taxon>
        <taxon>Helotiales</taxon>
        <taxon>Helotiaceae</taxon>
        <taxon>Hymenoscyphus</taxon>
    </lineage>
</organism>
<keyword evidence="10" id="KW-0408">Iron</keyword>
<keyword evidence="11" id="KW-0496">Mitochondrion</keyword>
<evidence type="ECO:0000256" key="1">
    <source>
        <dbReference type="ARBA" id="ARBA00003917"/>
    </source>
</evidence>
<reference evidence="17" key="1">
    <citation type="submission" date="2021-07" db="EMBL/GenBank/DDBJ databases">
        <authorList>
            <person name="Durling M."/>
        </authorList>
    </citation>
    <scope>NUCLEOTIDE SEQUENCE</scope>
</reference>
<protein>
    <recommendedName>
        <fullName evidence="14">Peroxidase</fullName>
        <ecNumber evidence="14">1.11.1.-</ecNumber>
    </recommendedName>
</protein>
<dbReference type="InterPro" id="IPR002207">
    <property type="entry name" value="Peroxidase_I"/>
</dbReference>
<accession>A0A9N9LN81</accession>
<evidence type="ECO:0000313" key="18">
    <source>
        <dbReference type="Proteomes" id="UP000701801"/>
    </source>
</evidence>
<dbReference type="GO" id="GO:0005759">
    <property type="term" value="C:mitochondrial matrix"/>
    <property type="evidence" value="ECO:0007669"/>
    <property type="project" value="UniProtKB-SubCell"/>
</dbReference>
<keyword evidence="7" id="KW-0479">Metal-binding</keyword>
<dbReference type="GO" id="GO:0020037">
    <property type="term" value="F:heme binding"/>
    <property type="evidence" value="ECO:0007669"/>
    <property type="project" value="UniProtKB-UniRule"/>
</dbReference>
<evidence type="ECO:0000256" key="4">
    <source>
        <dbReference type="ARBA" id="ARBA00005997"/>
    </source>
</evidence>
<dbReference type="InterPro" id="IPR019793">
    <property type="entry name" value="Peroxidases_heam-ligand_BS"/>
</dbReference>
<evidence type="ECO:0000256" key="3">
    <source>
        <dbReference type="ARBA" id="ARBA00004569"/>
    </source>
</evidence>
<dbReference type="InterPro" id="IPR019794">
    <property type="entry name" value="Peroxidases_AS"/>
</dbReference>
<dbReference type="CDD" id="cd00691">
    <property type="entry name" value="ascorbate_peroxidase"/>
    <property type="match status" value="1"/>
</dbReference>
<dbReference type="EMBL" id="CAJVRM010000144">
    <property type="protein sequence ID" value="CAG8975641.1"/>
    <property type="molecule type" value="Genomic_DNA"/>
</dbReference>
<dbReference type="GO" id="GO:0004130">
    <property type="term" value="F:cytochrome-c peroxidase activity"/>
    <property type="evidence" value="ECO:0007669"/>
    <property type="project" value="UniProtKB-EC"/>
</dbReference>
<dbReference type="InterPro" id="IPR010255">
    <property type="entry name" value="Haem_peroxidase_sf"/>
</dbReference>
<dbReference type="Pfam" id="PF00141">
    <property type="entry name" value="peroxidase"/>
    <property type="match status" value="1"/>
</dbReference>
<name>A0A9N9LN81_9HELO</name>
<dbReference type="PANTHER" id="PTHR31356:SF58">
    <property type="entry name" value="CYTOCHROME C PEROXIDASE, MITOCHONDRIAL"/>
    <property type="match status" value="1"/>
</dbReference>
<evidence type="ECO:0000256" key="15">
    <source>
        <dbReference type="SAM" id="Phobius"/>
    </source>
</evidence>
<evidence type="ECO:0000256" key="11">
    <source>
        <dbReference type="ARBA" id="ARBA00023128"/>
    </source>
</evidence>
<dbReference type="GO" id="GO:0034599">
    <property type="term" value="P:cellular response to oxidative stress"/>
    <property type="evidence" value="ECO:0007669"/>
    <property type="project" value="InterPro"/>
</dbReference>
<gene>
    <name evidence="17" type="ORF">HYALB_00008400</name>
</gene>
<dbReference type="GO" id="GO:0005758">
    <property type="term" value="C:mitochondrial intermembrane space"/>
    <property type="evidence" value="ECO:0007669"/>
    <property type="project" value="UniProtKB-SubCell"/>
</dbReference>
<dbReference type="InterPro" id="IPR044831">
    <property type="entry name" value="Ccp1-like"/>
</dbReference>
<keyword evidence="18" id="KW-1185">Reference proteome</keyword>
<keyword evidence="6" id="KW-0349">Heme</keyword>
<keyword evidence="15" id="KW-0812">Transmembrane</keyword>
<evidence type="ECO:0000256" key="14">
    <source>
        <dbReference type="RuleBase" id="RU363051"/>
    </source>
</evidence>
<dbReference type="FunFam" id="1.10.420.10:FF:000009">
    <property type="entry name" value="Ascorbate peroxidase"/>
    <property type="match status" value="1"/>
</dbReference>
<dbReference type="AlphaFoldDB" id="A0A9N9LN81"/>
<keyword evidence="8" id="KW-0809">Transit peptide</keyword>
<dbReference type="OrthoDB" id="2859658at2759"/>
<dbReference type="Gene3D" id="1.10.520.10">
    <property type="match status" value="1"/>
</dbReference>
<keyword evidence="15" id="KW-1133">Transmembrane helix</keyword>
<dbReference type="FunFam" id="1.10.520.10:FF:000005">
    <property type="entry name" value="Cytochrome c peroxidase"/>
    <property type="match status" value="1"/>
</dbReference>
<evidence type="ECO:0000256" key="2">
    <source>
        <dbReference type="ARBA" id="ARBA00004305"/>
    </source>
</evidence>
<dbReference type="GO" id="GO:0046872">
    <property type="term" value="F:metal ion binding"/>
    <property type="evidence" value="ECO:0007669"/>
    <property type="project" value="UniProtKB-UniRule"/>
</dbReference>
<comment type="subcellular location">
    <subcellularLocation>
        <location evidence="3">Mitochondrion intermembrane space</location>
    </subcellularLocation>
    <subcellularLocation>
        <location evidence="2">Mitochondrion matrix</location>
    </subcellularLocation>
</comment>
<dbReference type="PRINTS" id="PR00459">
    <property type="entry name" value="ASPEROXIDASE"/>
</dbReference>
<evidence type="ECO:0000256" key="13">
    <source>
        <dbReference type="ARBA" id="ARBA00049265"/>
    </source>
</evidence>
<evidence type="ECO:0000256" key="6">
    <source>
        <dbReference type="ARBA" id="ARBA00022617"/>
    </source>
</evidence>
<feature type="domain" description="Plant heme peroxidase family profile" evidence="16">
    <location>
        <begin position="110"/>
        <end position="371"/>
    </location>
</feature>
<evidence type="ECO:0000256" key="9">
    <source>
        <dbReference type="ARBA" id="ARBA00023002"/>
    </source>
</evidence>
<evidence type="ECO:0000256" key="5">
    <source>
        <dbReference type="ARBA" id="ARBA00022559"/>
    </source>
</evidence>
<evidence type="ECO:0000256" key="10">
    <source>
        <dbReference type="ARBA" id="ARBA00023004"/>
    </source>
</evidence>
<comment type="caution">
    <text evidence="17">The sequence shown here is derived from an EMBL/GenBank/DDBJ whole genome shotgun (WGS) entry which is preliminary data.</text>
</comment>
<dbReference type="PROSITE" id="PS00436">
    <property type="entry name" value="PEROXIDASE_2"/>
    <property type="match status" value="1"/>
</dbReference>
<dbReference type="PROSITE" id="PS50873">
    <property type="entry name" value="PEROXIDASE_4"/>
    <property type="match status" value="1"/>
</dbReference>
<keyword evidence="15" id="KW-0472">Membrane</keyword>
<comment type="catalytic activity">
    <reaction evidence="13">
        <text>2 Fe(II)-[cytochrome c] + H2O2 + 2 H(+) = 2 Fe(III)-[cytochrome c] + 2 H2O</text>
        <dbReference type="Rhea" id="RHEA:16581"/>
        <dbReference type="Rhea" id="RHEA-COMP:10350"/>
        <dbReference type="Rhea" id="RHEA-COMP:14399"/>
        <dbReference type="ChEBI" id="CHEBI:15377"/>
        <dbReference type="ChEBI" id="CHEBI:15378"/>
        <dbReference type="ChEBI" id="CHEBI:16240"/>
        <dbReference type="ChEBI" id="CHEBI:29033"/>
        <dbReference type="ChEBI" id="CHEBI:29034"/>
        <dbReference type="EC" id="1.11.1.5"/>
    </reaction>
</comment>
<evidence type="ECO:0000256" key="7">
    <source>
        <dbReference type="ARBA" id="ARBA00022723"/>
    </source>
</evidence>
<dbReference type="EC" id="1.11.1.-" evidence="14"/>
<evidence type="ECO:0000313" key="17">
    <source>
        <dbReference type="EMBL" id="CAG8975641.1"/>
    </source>
</evidence>
<comment type="subunit">
    <text evidence="12">Forms a one-to-one complex with cytochrome c.</text>
</comment>
<keyword evidence="5 14" id="KW-0575">Peroxidase</keyword>
<evidence type="ECO:0000256" key="12">
    <source>
        <dbReference type="ARBA" id="ARBA00038574"/>
    </source>
</evidence>
<proteinExistence type="inferred from homology"/>
<dbReference type="PANTHER" id="PTHR31356">
    <property type="entry name" value="THYLAKOID LUMENAL 29 KDA PROTEIN, CHLOROPLASTIC-RELATED"/>
    <property type="match status" value="1"/>
</dbReference>
<dbReference type="SUPFAM" id="SSF48113">
    <property type="entry name" value="Heme-dependent peroxidases"/>
    <property type="match status" value="1"/>
</dbReference>
<dbReference type="GO" id="GO:0042744">
    <property type="term" value="P:hydrogen peroxide catabolic process"/>
    <property type="evidence" value="ECO:0007669"/>
    <property type="project" value="TreeGrafter"/>
</dbReference>
<comment type="similarity">
    <text evidence="4">Belongs to the peroxidase family. Cytochrome c peroxidase subfamily.</text>
</comment>